<dbReference type="GO" id="GO:0046872">
    <property type="term" value="F:metal ion binding"/>
    <property type="evidence" value="ECO:0007669"/>
    <property type="project" value="UniProtKB-UniRule"/>
</dbReference>
<feature type="binding site" description="axial binding residue" evidence="19">
    <location>
        <position position="186"/>
    </location>
    <ligand>
        <name>heme b</name>
        <dbReference type="ChEBI" id="CHEBI:60344"/>
        <label>b562</label>
    </ligand>
    <ligandPart>
        <name>Fe</name>
        <dbReference type="ChEBI" id="CHEBI:18248"/>
    </ligandPart>
</feature>
<dbReference type="PROSITE" id="PS51003">
    <property type="entry name" value="CYTB_CTER"/>
    <property type="match status" value="1"/>
</dbReference>
<dbReference type="SUPFAM" id="SSF81342">
    <property type="entry name" value="Transmembrane di-heme cytochromes"/>
    <property type="match status" value="1"/>
</dbReference>
<keyword evidence="10" id="KW-0999">Mitochondrion inner membrane</keyword>
<evidence type="ECO:0000259" key="22">
    <source>
        <dbReference type="PROSITE" id="PS51003"/>
    </source>
</evidence>
<dbReference type="InterPro" id="IPR027387">
    <property type="entry name" value="Cytb/b6-like_sf"/>
</dbReference>
<dbReference type="InterPro" id="IPR005797">
    <property type="entry name" value="Cyt_b/b6_N"/>
</dbReference>
<dbReference type="Pfam" id="PF00033">
    <property type="entry name" value="Cytochrome_B"/>
    <property type="match status" value="1"/>
</dbReference>
<evidence type="ECO:0000256" key="15">
    <source>
        <dbReference type="ARBA" id="ARBA00023128"/>
    </source>
</evidence>
<protein>
    <recommendedName>
        <fullName evidence="4 20">Cytochrome b</fullName>
    </recommendedName>
</protein>
<dbReference type="GO" id="GO:0008121">
    <property type="term" value="F:quinol-cytochrome-c reductase activity"/>
    <property type="evidence" value="ECO:0007669"/>
    <property type="project" value="InterPro"/>
</dbReference>
<dbReference type="CDD" id="cd00290">
    <property type="entry name" value="cytochrome_b_C"/>
    <property type="match status" value="1"/>
</dbReference>
<dbReference type="InterPro" id="IPR036150">
    <property type="entry name" value="Cyt_b/b6_C_sf"/>
</dbReference>
<feature type="binding site" description="axial binding residue" evidence="19">
    <location>
        <position position="101"/>
    </location>
    <ligand>
        <name>heme b</name>
        <dbReference type="ChEBI" id="CHEBI:60344"/>
        <label>b566</label>
    </ligand>
    <ligandPart>
        <name>Fe</name>
        <dbReference type="ChEBI" id="CHEBI:18248"/>
    </ligandPart>
</feature>
<evidence type="ECO:0000256" key="1">
    <source>
        <dbReference type="ARBA" id="ARBA00002566"/>
    </source>
</evidence>
<keyword evidence="16 20" id="KW-0472">Membrane</keyword>
<comment type="similarity">
    <text evidence="17 20">Belongs to the cytochrome b family.</text>
</comment>
<dbReference type="GO" id="GO:0016491">
    <property type="term" value="F:oxidoreductase activity"/>
    <property type="evidence" value="ECO:0007669"/>
    <property type="project" value="UniProtKB-UniRule"/>
</dbReference>
<feature type="transmembrane region" description="Helical" evidence="20">
    <location>
        <begin position="350"/>
        <end position="368"/>
    </location>
</feature>
<feature type="transmembrane region" description="Helical" evidence="20">
    <location>
        <begin position="233"/>
        <end position="254"/>
    </location>
</feature>
<evidence type="ECO:0000256" key="6">
    <source>
        <dbReference type="ARBA" id="ARBA00022617"/>
    </source>
</evidence>
<evidence type="ECO:0000256" key="12">
    <source>
        <dbReference type="ARBA" id="ARBA00022989"/>
    </source>
</evidence>
<dbReference type="Pfam" id="PF00032">
    <property type="entry name" value="Cytochrom_B_C"/>
    <property type="match status" value="1"/>
</dbReference>
<feature type="binding site" evidence="18">
    <location>
        <position position="205"/>
    </location>
    <ligand>
        <name>a ubiquinone</name>
        <dbReference type="ChEBI" id="CHEBI:16389"/>
    </ligand>
</feature>
<keyword evidence="11 20" id="KW-0249">Electron transport</keyword>
<geneLocation type="mitochondrion" evidence="23"/>
<proteinExistence type="inferred from homology"/>
<evidence type="ECO:0000256" key="16">
    <source>
        <dbReference type="ARBA" id="ARBA00023136"/>
    </source>
</evidence>
<dbReference type="EMBL" id="MT801073">
    <property type="protein sequence ID" value="QOL11951.1"/>
    <property type="molecule type" value="Genomic_DNA"/>
</dbReference>
<dbReference type="InterPro" id="IPR048259">
    <property type="entry name" value="Cytochrome_b_N_euk/bac"/>
</dbReference>
<feature type="binding site" description="axial binding residue" evidence="19">
    <location>
        <position position="200"/>
    </location>
    <ligand>
        <name>heme b</name>
        <dbReference type="ChEBI" id="CHEBI:60344"/>
        <label>b566</label>
    </ligand>
    <ligandPart>
        <name>Fe</name>
        <dbReference type="ChEBI" id="CHEBI:18248"/>
    </ligandPart>
</feature>
<keyword evidence="5 20" id="KW-0813">Transport</keyword>
<comment type="subcellular location">
    <subcellularLocation>
        <location evidence="2">Mitochondrion inner membrane</location>
        <topology evidence="2">Multi-pass membrane protein</topology>
    </subcellularLocation>
</comment>
<comment type="function">
    <text evidence="1 20">Component of the ubiquinol-cytochrome c reductase complex (complex III or cytochrome b-c1 complex) that is part of the mitochondrial respiratory chain. The b-c1 complex mediates electron transfer from ubiquinol to cytochrome c. Contributes to the generation of a proton gradient across the mitochondrial membrane that is then used for ATP synthesis.</text>
</comment>
<dbReference type="FunFam" id="1.20.810.10:FF:000002">
    <property type="entry name" value="Cytochrome b"/>
    <property type="match status" value="1"/>
</dbReference>
<evidence type="ECO:0000256" key="3">
    <source>
        <dbReference type="ARBA" id="ARBA00011649"/>
    </source>
</evidence>
<dbReference type="Gene3D" id="1.20.810.10">
    <property type="entry name" value="Cytochrome Bc1 Complex, Chain C"/>
    <property type="match status" value="1"/>
</dbReference>
<dbReference type="GO" id="GO:0045275">
    <property type="term" value="C:respiratory chain complex III"/>
    <property type="evidence" value="ECO:0007669"/>
    <property type="project" value="InterPro"/>
</dbReference>
<evidence type="ECO:0000256" key="9">
    <source>
        <dbReference type="ARBA" id="ARBA00022723"/>
    </source>
</evidence>
<evidence type="ECO:0000256" key="8">
    <source>
        <dbReference type="ARBA" id="ARBA00022692"/>
    </source>
</evidence>
<reference evidence="23" key="1">
    <citation type="journal article" date="2020" name="Data Brief">
        <title>Complete mitogenome data from a European specimen of Ostrinia scapulalis (Walker, 1859) (Lepidoptera, Pyraloidea, Crambidae, Pyraustinae).</title>
        <authorList>
            <person name="Gschloessl B."/>
            <person name="Audiot P."/>
            <person name="Nidelet S."/>
            <person name="Kergoat G.J."/>
            <person name="Streiff R."/>
        </authorList>
    </citation>
    <scope>NUCLEOTIDE SEQUENCE</scope>
</reference>
<dbReference type="PANTHER" id="PTHR19271">
    <property type="entry name" value="CYTOCHROME B"/>
    <property type="match status" value="1"/>
</dbReference>
<evidence type="ECO:0000256" key="20">
    <source>
        <dbReference type="RuleBase" id="RU362117"/>
    </source>
</evidence>
<feature type="transmembrane region" description="Helical" evidence="20">
    <location>
        <begin position="143"/>
        <end position="170"/>
    </location>
</feature>
<feature type="transmembrane region" description="Helical" evidence="20">
    <location>
        <begin position="291"/>
        <end position="313"/>
    </location>
</feature>
<keyword evidence="12 20" id="KW-1133">Transmembrane helix</keyword>
<dbReference type="InterPro" id="IPR048260">
    <property type="entry name" value="Cytochrome_b_C_euk/bac"/>
</dbReference>
<evidence type="ECO:0000256" key="2">
    <source>
        <dbReference type="ARBA" id="ARBA00004448"/>
    </source>
</evidence>
<dbReference type="InterPro" id="IPR005798">
    <property type="entry name" value="Cyt_b/b6_C"/>
</dbReference>
<evidence type="ECO:0000256" key="5">
    <source>
        <dbReference type="ARBA" id="ARBA00022448"/>
    </source>
</evidence>
<feature type="transmembrane region" description="Helical" evidence="20">
    <location>
        <begin position="81"/>
        <end position="103"/>
    </location>
</feature>
<feature type="binding site" description="axial binding residue" evidence="19">
    <location>
        <position position="87"/>
    </location>
    <ligand>
        <name>heme b</name>
        <dbReference type="ChEBI" id="CHEBI:60344"/>
        <label>b562</label>
    </ligand>
    <ligandPart>
        <name>Fe</name>
        <dbReference type="ChEBI" id="CHEBI:18248"/>
    </ligandPart>
</feature>
<dbReference type="AlphaFoldDB" id="A0A7M4CGK1"/>
<keyword evidence="8 20" id="KW-0812">Transmembrane</keyword>
<evidence type="ECO:0000256" key="7">
    <source>
        <dbReference type="ARBA" id="ARBA00022660"/>
    </source>
</evidence>
<evidence type="ECO:0000256" key="14">
    <source>
        <dbReference type="ARBA" id="ARBA00023075"/>
    </source>
</evidence>
<feature type="transmembrane region" description="Helical" evidence="20">
    <location>
        <begin position="182"/>
        <end position="203"/>
    </location>
</feature>
<feature type="transmembrane region" description="Helical" evidence="20">
    <location>
        <begin position="115"/>
        <end position="137"/>
    </location>
</feature>
<gene>
    <name evidence="23" type="primary">CYTB</name>
</gene>
<keyword evidence="9 19" id="KW-0479">Metal-binding</keyword>
<evidence type="ECO:0000256" key="11">
    <source>
        <dbReference type="ARBA" id="ARBA00022982"/>
    </source>
</evidence>
<feature type="transmembrane region" description="Helical" evidence="20">
    <location>
        <begin position="325"/>
        <end position="344"/>
    </location>
</feature>
<comment type="subunit">
    <text evidence="3">The main subunits of complex b-c1 are: cytochrome b, cytochrome c1 and the Rieske protein.</text>
</comment>
<feature type="domain" description="Cytochrome b/b6 N-terminal region profile" evidence="21">
    <location>
        <begin position="4"/>
        <end position="213"/>
    </location>
</feature>
<sequence length="382" mass="44193">MMNIYKPIRKTHPIFKIINGSLIDLPTPSNISSLWNFGSLLAMCLIIQIITGLFLTMYYTANIELAFYSVNYICRNVNYGWLIRTLHANGASFFFICIYIHIGRGIYYESFNLKYTWMVGVIILFLLMATAFMGYVLPWGQMSFWGATVITNLLSAIPYLGTMLVNWIWGGFAIDNATLTRFYTFHFILPFIILMMTMIHLLFLHQTGSNNPLGINSNLDKIPFHPFFTFKDMIGFIIISFLLIFLTLTNPYLLGDPDNFTPANPLVTPIHIQPEWYFLFAYAILRSIPNKLGGVIALIMSILILIILPLTFFKKIQGIQFYPMNQILFWIMVVTIILLTWIGARPVEDPYVFVGQVLTIMYFSYYIINPMISIYWDKLIFN</sequence>
<dbReference type="GO" id="GO:0006122">
    <property type="term" value="P:mitochondrial electron transport, ubiquinol to cytochrome c"/>
    <property type="evidence" value="ECO:0007669"/>
    <property type="project" value="TreeGrafter"/>
</dbReference>
<keyword evidence="6 19" id="KW-0349">Heme</keyword>
<evidence type="ECO:0000256" key="13">
    <source>
        <dbReference type="ARBA" id="ARBA00023004"/>
    </source>
</evidence>
<keyword evidence="15 20" id="KW-0496">Mitochondrion</keyword>
<dbReference type="PROSITE" id="PS51002">
    <property type="entry name" value="CYTB_NTER"/>
    <property type="match status" value="1"/>
</dbReference>
<dbReference type="SUPFAM" id="SSF81648">
    <property type="entry name" value="a domain/subunit of cytochrome bc1 complex (Ubiquinol-cytochrome c reductase)"/>
    <property type="match status" value="1"/>
</dbReference>
<organism evidence="23">
    <name type="scientific">Ostrinia scapulalis</name>
    <name type="common">Moth</name>
    <dbReference type="NCBI Taxonomy" id="99575"/>
    <lineage>
        <taxon>Eukaryota</taxon>
        <taxon>Metazoa</taxon>
        <taxon>Ecdysozoa</taxon>
        <taxon>Arthropoda</taxon>
        <taxon>Hexapoda</taxon>
        <taxon>Insecta</taxon>
        <taxon>Pterygota</taxon>
        <taxon>Neoptera</taxon>
        <taxon>Endopterygota</taxon>
        <taxon>Lepidoptera</taxon>
        <taxon>Glossata</taxon>
        <taxon>Ditrysia</taxon>
        <taxon>Pyraloidea</taxon>
        <taxon>Crambidae</taxon>
        <taxon>Pyraustinae</taxon>
        <taxon>Ostrinia</taxon>
    </lineage>
</organism>
<evidence type="ECO:0000256" key="18">
    <source>
        <dbReference type="PIRSR" id="PIRSR038885-1"/>
    </source>
</evidence>
<dbReference type="CDD" id="cd00284">
    <property type="entry name" value="Cytochrome_b_N"/>
    <property type="match status" value="1"/>
</dbReference>
<comment type="cofactor">
    <cofactor evidence="20">
        <name>heme b</name>
        <dbReference type="ChEBI" id="CHEBI:60344"/>
    </cofactor>
    <text evidence="20">Binds 2 heme groups non-covalently.</text>
</comment>
<dbReference type="InterPro" id="IPR016174">
    <property type="entry name" value="Di-haem_cyt_TM"/>
</dbReference>
<keyword evidence="14" id="KW-0830">Ubiquinone</keyword>
<dbReference type="PANTHER" id="PTHR19271:SF16">
    <property type="entry name" value="CYTOCHROME B"/>
    <property type="match status" value="1"/>
</dbReference>
<accession>A0A7M4CGK1</accession>
<evidence type="ECO:0000256" key="4">
    <source>
        <dbReference type="ARBA" id="ARBA00013531"/>
    </source>
</evidence>
<keyword evidence="7 20" id="KW-0679">Respiratory chain</keyword>
<dbReference type="GO" id="GO:0005743">
    <property type="term" value="C:mitochondrial inner membrane"/>
    <property type="evidence" value="ECO:0007669"/>
    <property type="project" value="UniProtKB-SubCell"/>
</dbReference>
<evidence type="ECO:0000256" key="10">
    <source>
        <dbReference type="ARBA" id="ARBA00022792"/>
    </source>
</evidence>
<evidence type="ECO:0000313" key="23">
    <source>
        <dbReference type="EMBL" id="QOL11951.1"/>
    </source>
</evidence>
<evidence type="ECO:0000256" key="17">
    <source>
        <dbReference type="ARBA" id="ARBA00061233"/>
    </source>
</evidence>
<feature type="transmembrane region" description="Helical" evidence="20">
    <location>
        <begin position="40"/>
        <end position="61"/>
    </location>
</feature>
<dbReference type="InterPro" id="IPR030689">
    <property type="entry name" value="Cytochrome_b"/>
</dbReference>
<comment type="cofactor">
    <cofactor evidence="19">
        <name>heme</name>
        <dbReference type="ChEBI" id="CHEBI:30413"/>
    </cofactor>
    <text evidence="19">Binds 2 heme groups non-covalently.</text>
</comment>
<dbReference type="PIRSF" id="PIRSF038885">
    <property type="entry name" value="COB"/>
    <property type="match status" value="1"/>
</dbReference>
<keyword evidence="13 19" id="KW-0408">Iron</keyword>
<evidence type="ECO:0000256" key="19">
    <source>
        <dbReference type="PIRSR" id="PIRSR038885-2"/>
    </source>
</evidence>
<evidence type="ECO:0000259" key="21">
    <source>
        <dbReference type="PROSITE" id="PS51002"/>
    </source>
</evidence>
<feature type="domain" description="Cytochrome b/b6 C-terminal region profile" evidence="22">
    <location>
        <begin position="214"/>
        <end position="382"/>
    </location>
</feature>
<name>A0A7M4CGK1_OSTSC</name>